<dbReference type="InterPro" id="IPR000719">
    <property type="entry name" value="Prot_kinase_dom"/>
</dbReference>
<evidence type="ECO:0000256" key="5">
    <source>
        <dbReference type="ARBA" id="ARBA00022777"/>
    </source>
</evidence>
<evidence type="ECO:0000313" key="13">
    <source>
        <dbReference type="Proteomes" id="UP000053732"/>
    </source>
</evidence>
<sequence length="429" mass="49195">MVNSTFLSQEMTFTPKSLRTSLLGLLRSTPSQSQYTSAKLLRASQCVEEERAPRYNPRHFYPMQLHAILADRYQVAVKLGWGTSSTVWLARDLHQWRWLPPRYVAIKVNANNYTSKESAEKELRITERLTQANVADEGRYFIRTLLDSFELPGPHGNHICMVFDPLYEPLWMLKERFHGNVLPPNVLRTIIRMVIKGLDYLHTQSHIIHTDLKSDNILMALRDQRILDAVVQDEIEDPLPQKNLKDQTIYLSRNNFGLQVDNIGRPVITDFGLSVCGDKGPHNHPIQPNGFRAPEVIIGANWNYSADIWNLGALIWELLCGTGPFDYSISSSDSSYTEEKHLASIISLIGPPPEDLLKRGSRSSQYFNENGQFKFPDLIPKARGFEKKLMVIHGDEKQKFLDFISRLLQWRPEDRGTAKELLSDPWLKA</sequence>
<dbReference type="AlphaFoldDB" id="A0A0G4PJ89"/>
<keyword evidence="4 9" id="KW-0547">Nucleotide-binding</keyword>
<reference evidence="12 13" key="1">
    <citation type="journal article" date="2014" name="Nat. Commun.">
        <title>Multiple recent horizontal transfers of a large genomic region in cheese making fungi.</title>
        <authorList>
            <person name="Cheeseman K."/>
            <person name="Ropars J."/>
            <person name="Renault P."/>
            <person name="Dupont J."/>
            <person name="Gouzy J."/>
            <person name="Branca A."/>
            <person name="Abraham A.L."/>
            <person name="Ceppi M."/>
            <person name="Conseiller E."/>
            <person name="Debuchy R."/>
            <person name="Malagnac F."/>
            <person name="Goarin A."/>
            <person name="Silar P."/>
            <person name="Lacoste S."/>
            <person name="Sallet E."/>
            <person name="Bensimon A."/>
            <person name="Giraud T."/>
            <person name="Brygoo Y."/>
        </authorList>
    </citation>
    <scope>NUCLEOTIDE SEQUENCE [LARGE SCALE GENOMIC DNA]</scope>
    <source>
        <strain evidence="13">FM 013</strain>
    </source>
</reference>
<evidence type="ECO:0000256" key="3">
    <source>
        <dbReference type="ARBA" id="ARBA00022679"/>
    </source>
</evidence>
<keyword evidence="2 10" id="KW-0723">Serine/threonine-protein kinase</keyword>
<dbReference type="InterPro" id="IPR011009">
    <property type="entry name" value="Kinase-like_dom_sf"/>
</dbReference>
<dbReference type="GO" id="GO:0000245">
    <property type="term" value="P:spliceosomal complex assembly"/>
    <property type="evidence" value="ECO:0007669"/>
    <property type="project" value="TreeGrafter"/>
</dbReference>
<dbReference type="PROSITE" id="PS50011">
    <property type="entry name" value="PROTEIN_KINASE_DOM"/>
    <property type="match status" value="1"/>
</dbReference>
<dbReference type="InterPro" id="IPR017441">
    <property type="entry name" value="Protein_kinase_ATP_BS"/>
</dbReference>
<dbReference type="FunFam" id="3.30.200.20:FF:000786">
    <property type="entry name" value="Protein kinase domain protein"/>
    <property type="match status" value="1"/>
</dbReference>
<dbReference type="SUPFAM" id="SSF56112">
    <property type="entry name" value="Protein kinase-like (PK-like)"/>
    <property type="match status" value="1"/>
</dbReference>
<dbReference type="InterPro" id="IPR008271">
    <property type="entry name" value="Ser/Thr_kinase_AS"/>
</dbReference>
<dbReference type="GO" id="GO:0050684">
    <property type="term" value="P:regulation of mRNA processing"/>
    <property type="evidence" value="ECO:0007669"/>
    <property type="project" value="TreeGrafter"/>
</dbReference>
<dbReference type="PANTHER" id="PTHR47634:SF9">
    <property type="entry name" value="PROTEIN KINASE DOMAIN-CONTAINING PROTEIN-RELATED"/>
    <property type="match status" value="1"/>
</dbReference>
<dbReference type="FunFam" id="1.10.510.10:FF:000922">
    <property type="entry name" value="Protein kinase domain protein"/>
    <property type="match status" value="1"/>
</dbReference>
<dbReference type="InterPro" id="IPR051334">
    <property type="entry name" value="SRPK"/>
</dbReference>
<protein>
    <recommendedName>
        <fullName evidence="1">non-specific serine/threonine protein kinase</fullName>
        <ecNumber evidence="1">2.7.11.1</ecNumber>
    </recommendedName>
</protein>
<dbReference type="EC" id="2.7.11.1" evidence="1"/>
<dbReference type="PANTHER" id="PTHR47634">
    <property type="entry name" value="PROTEIN KINASE DOMAIN-CONTAINING PROTEIN-RELATED"/>
    <property type="match status" value="1"/>
</dbReference>
<evidence type="ECO:0000256" key="4">
    <source>
        <dbReference type="ARBA" id="ARBA00022741"/>
    </source>
</evidence>
<dbReference type="Pfam" id="PF00069">
    <property type="entry name" value="Pkinase"/>
    <property type="match status" value="1"/>
</dbReference>
<proteinExistence type="inferred from homology"/>
<organism evidence="12 13">
    <name type="scientific">Penicillium camemberti (strain FM 013)</name>
    <dbReference type="NCBI Taxonomy" id="1429867"/>
    <lineage>
        <taxon>Eukaryota</taxon>
        <taxon>Fungi</taxon>
        <taxon>Dikarya</taxon>
        <taxon>Ascomycota</taxon>
        <taxon>Pezizomycotina</taxon>
        <taxon>Eurotiomycetes</taxon>
        <taxon>Eurotiomycetidae</taxon>
        <taxon>Eurotiales</taxon>
        <taxon>Aspergillaceae</taxon>
        <taxon>Penicillium</taxon>
    </lineage>
</organism>
<dbReference type="STRING" id="1429867.A0A0G4PJ89"/>
<dbReference type="Gene3D" id="1.10.510.10">
    <property type="entry name" value="Transferase(Phosphotransferase) domain 1"/>
    <property type="match status" value="1"/>
</dbReference>
<evidence type="ECO:0000259" key="11">
    <source>
        <dbReference type="PROSITE" id="PS50011"/>
    </source>
</evidence>
<comment type="catalytic activity">
    <reaction evidence="7">
        <text>L-threonyl-[protein] + ATP = O-phospho-L-threonyl-[protein] + ADP + H(+)</text>
        <dbReference type="Rhea" id="RHEA:46608"/>
        <dbReference type="Rhea" id="RHEA-COMP:11060"/>
        <dbReference type="Rhea" id="RHEA-COMP:11605"/>
        <dbReference type="ChEBI" id="CHEBI:15378"/>
        <dbReference type="ChEBI" id="CHEBI:30013"/>
        <dbReference type="ChEBI" id="CHEBI:30616"/>
        <dbReference type="ChEBI" id="CHEBI:61977"/>
        <dbReference type="ChEBI" id="CHEBI:456216"/>
        <dbReference type="EC" id="2.7.11.1"/>
    </reaction>
</comment>
<dbReference type="EMBL" id="HG793150">
    <property type="protein sequence ID" value="CRL26253.1"/>
    <property type="molecule type" value="Genomic_DNA"/>
</dbReference>
<keyword evidence="3" id="KW-0808">Transferase</keyword>
<evidence type="ECO:0000256" key="9">
    <source>
        <dbReference type="PROSITE-ProRule" id="PRU10141"/>
    </source>
</evidence>
<dbReference type="SMART" id="SM00220">
    <property type="entry name" value="S_TKc"/>
    <property type="match status" value="1"/>
</dbReference>
<keyword evidence="13" id="KW-1185">Reference proteome</keyword>
<dbReference type="GO" id="GO:0005524">
    <property type="term" value="F:ATP binding"/>
    <property type="evidence" value="ECO:0007669"/>
    <property type="project" value="UniProtKB-UniRule"/>
</dbReference>
<dbReference type="Gene3D" id="3.30.200.20">
    <property type="entry name" value="Phosphorylase Kinase, domain 1"/>
    <property type="match status" value="1"/>
</dbReference>
<comment type="catalytic activity">
    <reaction evidence="8">
        <text>L-seryl-[protein] + ATP = O-phospho-L-seryl-[protein] + ADP + H(+)</text>
        <dbReference type="Rhea" id="RHEA:17989"/>
        <dbReference type="Rhea" id="RHEA-COMP:9863"/>
        <dbReference type="Rhea" id="RHEA-COMP:11604"/>
        <dbReference type="ChEBI" id="CHEBI:15378"/>
        <dbReference type="ChEBI" id="CHEBI:29999"/>
        <dbReference type="ChEBI" id="CHEBI:30616"/>
        <dbReference type="ChEBI" id="CHEBI:83421"/>
        <dbReference type="ChEBI" id="CHEBI:456216"/>
        <dbReference type="EC" id="2.7.11.1"/>
    </reaction>
</comment>
<name>A0A0G4PJ89_PENC3</name>
<gene>
    <name evidence="12" type="ORF">PCAMFM013_S017g000236</name>
</gene>
<evidence type="ECO:0000256" key="10">
    <source>
        <dbReference type="RuleBase" id="RU000304"/>
    </source>
</evidence>
<feature type="domain" description="Protein kinase" evidence="11">
    <location>
        <begin position="73"/>
        <end position="427"/>
    </location>
</feature>
<accession>A0A0G4PJ89</accession>
<dbReference type="PROSITE" id="PS00108">
    <property type="entry name" value="PROTEIN_KINASE_ST"/>
    <property type="match status" value="1"/>
</dbReference>
<evidence type="ECO:0000256" key="2">
    <source>
        <dbReference type="ARBA" id="ARBA00022527"/>
    </source>
</evidence>
<feature type="binding site" evidence="9">
    <location>
        <position position="107"/>
    </location>
    <ligand>
        <name>ATP</name>
        <dbReference type="ChEBI" id="CHEBI:30616"/>
    </ligand>
</feature>
<evidence type="ECO:0000313" key="12">
    <source>
        <dbReference type="EMBL" id="CRL26253.1"/>
    </source>
</evidence>
<dbReference type="GO" id="GO:0004674">
    <property type="term" value="F:protein serine/threonine kinase activity"/>
    <property type="evidence" value="ECO:0007669"/>
    <property type="project" value="UniProtKB-KW"/>
</dbReference>
<evidence type="ECO:0000256" key="8">
    <source>
        <dbReference type="ARBA" id="ARBA00048679"/>
    </source>
</evidence>
<evidence type="ECO:0000256" key="1">
    <source>
        <dbReference type="ARBA" id="ARBA00012513"/>
    </source>
</evidence>
<keyword evidence="6 9" id="KW-0067">ATP-binding</keyword>
<dbReference type="Proteomes" id="UP000053732">
    <property type="component" value="Unassembled WGS sequence"/>
</dbReference>
<dbReference type="PROSITE" id="PS00107">
    <property type="entry name" value="PROTEIN_KINASE_ATP"/>
    <property type="match status" value="1"/>
</dbReference>
<evidence type="ECO:0000256" key="6">
    <source>
        <dbReference type="ARBA" id="ARBA00022840"/>
    </source>
</evidence>
<evidence type="ECO:0000256" key="7">
    <source>
        <dbReference type="ARBA" id="ARBA00047899"/>
    </source>
</evidence>
<comment type="similarity">
    <text evidence="10">Belongs to the protein kinase superfamily.</text>
</comment>
<keyword evidence="5 12" id="KW-0418">Kinase</keyword>